<gene>
    <name evidence="2" type="ORF">TELCIR_11095</name>
</gene>
<dbReference type="OrthoDB" id="5873844at2759"/>
<dbReference type="SUPFAM" id="SSF54495">
    <property type="entry name" value="UBC-like"/>
    <property type="match status" value="1"/>
</dbReference>
<keyword evidence="3" id="KW-1185">Reference proteome</keyword>
<dbReference type="InterPro" id="IPR006575">
    <property type="entry name" value="RWD_dom"/>
</dbReference>
<dbReference type="Proteomes" id="UP000230423">
    <property type="component" value="Unassembled WGS sequence"/>
</dbReference>
<evidence type="ECO:0000313" key="2">
    <source>
        <dbReference type="EMBL" id="PIO67167.1"/>
    </source>
</evidence>
<organism evidence="2 3">
    <name type="scientific">Teladorsagia circumcincta</name>
    <name type="common">Brown stomach worm</name>
    <name type="synonym">Ostertagia circumcincta</name>
    <dbReference type="NCBI Taxonomy" id="45464"/>
    <lineage>
        <taxon>Eukaryota</taxon>
        <taxon>Metazoa</taxon>
        <taxon>Ecdysozoa</taxon>
        <taxon>Nematoda</taxon>
        <taxon>Chromadorea</taxon>
        <taxon>Rhabditida</taxon>
        <taxon>Rhabditina</taxon>
        <taxon>Rhabditomorpha</taxon>
        <taxon>Strongyloidea</taxon>
        <taxon>Trichostrongylidae</taxon>
        <taxon>Teladorsagia</taxon>
    </lineage>
</organism>
<dbReference type="Gene3D" id="3.10.110.10">
    <property type="entry name" value="Ubiquitin Conjugating Enzyme"/>
    <property type="match status" value="1"/>
</dbReference>
<proteinExistence type="predicted"/>
<sequence length="193" mass="22149">MLKTFPKVQEKEIEAVISFYGEDSVQIDRSRELLEGRISLELEPRSSAIVLFIDTVEGRKSFKTKQLTPIDLIFRLPADYPNTSAELTPESLWLTDDLDVHGDKLLNLVRESCEEYALKTFDVRWHDCEVAPLSCLSEGCVSYPSEKLIEEMVGEEQFERYQRIILSNALSQMDDIVLCPRARCQNPASKSNW</sequence>
<evidence type="ECO:0000313" key="3">
    <source>
        <dbReference type="Proteomes" id="UP000230423"/>
    </source>
</evidence>
<dbReference type="InterPro" id="IPR016135">
    <property type="entry name" value="UBQ-conjugating_enzyme/RWD"/>
</dbReference>
<name>A0A2G9UA81_TELCI</name>
<feature type="domain" description="RWD" evidence="1">
    <location>
        <begin position="9"/>
        <end position="98"/>
    </location>
</feature>
<dbReference type="Pfam" id="PF05773">
    <property type="entry name" value="RWD"/>
    <property type="match status" value="1"/>
</dbReference>
<protein>
    <recommendedName>
        <fullName evidence="1">RWD domain-containing protein</fullName>
    </recommendedName>
</protein>
<accession>A0A2G9UA81</accession>
<dbReference type="AlphaFoldDB" id="A0A2G9UA81"/>
<evidence type="ECO:0000259" key="1">
    <source>
        <dbReference type="Pfam" id="PF05773"/>
    </source>
</evidence>
<dbReference type="CDD" id="cd23820">
    <property type="entry name" value="RWD_RNF14"/>
    <property type="match status" value="1"/>
</dbReference>
<reference evidence="2 3" key="1">
    <citation type="submission" date="2015-09" db="EMBL/GenBank/DDBJ databases">
        <title>Draft genome of the parasitic nematode Teladorsagia circumcincta isolate WARC Sus (inbred).</title>
        <authorList>
            <person name="Mitreva M."/>
        </authorList>
    </citation>
    <scope>NUCLEOTIDE SEQUENCE [LARGE SCALE GENOMIC DNA]</scope>
    <source>
        <strain evidence="2 3">S</strain>
    </source>
</reference>
<dbReference type="EMBL" id="KZ347772">
    <property type="protein sequence ID" value="PIO67167.1"/>
    <property type="molecule type" value="Genomic_DNA"/>
</dbReference>